<keyword evidence="2" id="KW-1185">Reference proteome</keyword>
<protein>
    <submittedName>
        <fullName evidence="1">Uncharacterized protein</fullName>
    </submittedName>
</protein>
<gene>
    <name evidence="1" type="ORF">SAMN04488563_2326</name>
</gene>
<proteinExistence type="predicted"/>
<organism evidence="1 2">
    <name type="scientific">Jiangella alkaliphila</name>
    <dbReference type="NCBI Taxonomy" id="419479"/>
    <lineage>
        <taxon>Bacteria</taxon>
        <taxon>Bacillati</taxon>
        <taxon>Actinomycetota</taxon>
        <taxon>Actinomycetes</taxon>
        <taxon>Jiangellales</taxon>
        <taxon>Jiangellaceae</taxon>
        <taxon>Jiangella</taxon>
    </lineage>
</organism>
<dbReference type="STRING" id="419479.SAMN04488563_2326"/>
<dbReference type="Proteomes" id="UP000182977">
    <property type="component" value="Chromosome I"/>
</dbReference>
<dbReference type="EMBL" id="LT629791">
    <property type="protein sequence ID" value="SDU51686.1"/>
    <property type="molecule type" value="Genomic_DNA"/>
</dbReference>
<evidence type="ECO:0000313" key="2">
    <source>
        <dbReference type="Proteomes" id="UP000182977"/>
    </source>
</evidence>
<reference evidence="2" key="1">
    <citation type="submission" date="2016-10" db="EMBL/GenBank/DDBJ databases">
        <authorList>
            <person name="Varghese N."/>
            <person name="Submissions S."/>
        </authorList>
    </citation>
    <scope>NUCLEOTIDE SEQUENCE [LARGE SCALE GENOMIC DNA]</scope>
    <source>
        <strain evidence="2">DSM 45079</strain>
    </source>
</reference>
<sequence>MPISILGDLILSAAPKRCQGGLRDLVLRIIVADTS</sequence>
<dbReference type="AlphaFoldDB" id="A0A1H2J687"/>
<evidence type="ECO:0000313" key="1">
    <source>
        <dbReference type="EMBL" id="SDU51686.1"/>
    </source>
</evidence>
<name>A0A1H2J687_9ACTN</name>
<accession>A0A1H2J687</accession>